<dbReference type="AlphaFoldDB" id="A0A1V4AVI9"/>
<evidence type="ECO:0000313" key="1">
    <source>
        <dbReference type="EMBL" id="OOP57101.1"/>
    </source>
</evidence>
<organism evidence="1 2">
    <name type="scientific">Candidatus Brocadia carolinensis</name>
    <dbReference type="NCBI Taxonomy" id="1004156"/>
    <lineage>
        <taxon>Bacteria</taxon>
        <taxon>Pseudomonadati</taxon>
        <taxon>Planctomycetota</taxon>
        <taxon>Candidatus Brocadiia</taxon>
        <taxon>Candidatus Brocadiales</taxon>
        <taxon>Candidatus Brocadiaceae</taxon>
        <taxon>Candidatus Brocadia</taxon>
    </lineage>
</organism>
<protein>
    <recommendedName>
        <fullName evidence="3">Flagellar assembly protein T C-terminal domain-containing protein</fullName>
    </recommendedName>
</protein>
<accession>A0A1V4AVI9</accession>
<comment type="caution">
    <text evidence="1">The sequence shown here is derived from an EMBL/GenBank/DDBJ whole genome shotgun (WGS) entry which is preliminary data.</text>
</comment>
<evidence type="ECO:0008006" key="3">
    <source>
        <dbReference type="Google" id="ProtNLM"/>
    </source>
</evidence>
<gene>
    <name evidence="1" type="ORF">AYP45_05260</name>
</gene>
<name>A0A1V4AVI9_9BACT</name>
<evidence type="ECO:0000313" key="2">
    <source>
        <dbReference type="Proteomes" id="UP000189681"/>
    </source>
</evidence>
<sequence>MRLKILYKLLALLFILSISFLGIISGNERKVKIAIFPLKYNCDSNGFVMGVDDVMRTELIRSGYFAVTEQEHTYEIMQEAVLHNVIKIENADVSMLTEPNIVDLFAKVDPKIIIRIAEKIKADFALKGTLNQFGSVFRADIEILHVKAKKNSERFSW</sequence>
<reference evidence="1 2" key="1">
    <citation type="journal article" date="2017" name="Water Res.">
        <title>Discovery and metagenomic analysis of an anammox bacterial enrichment related to Candidatus "Brocadia caroliniensis" in a full-scale glycerol-fed nitritation-denitritation separate centrate treatment process.</title>
        <authorList>
            <person name="Park H."/>
            <person name="Brotto A.C."/>
            <person name="van Loosdrecht M.C."/>
            <person name="Chandran K."/>
        </authorList>
    </citation>
    <scope>NUCLEOTIDE SEQUENCE [LARGE SCALE GENOMIC DNA]</scope>
    <source>
        <strain evidence="1">26THWARD</strain>
    </source>
</reference>
<dbReference type="Proteomes" id="UP000189681">
    <property type="component" value="Unassembled WGS sequence"/>
</dbReference>
<dbReference type="EMBL" id="AYTS01000044">
    <property type="protein sequence ID" value="OOP57101.1"/>
    <property type="molecule type" value="Genomic_DNA"/>
</dbReference>
<dbReference type="STRING" id="1004156.AYP45_05260"/>
<proteinExistence type="predicted"/>